<accession>A0A378TE62</accession>
<feature type="domain" description="HTH gntR-type" evidence="4">
    <location>
        <begin position="1"/>
        <end position="66"/>
    </location>
</feature>
<gene>
    <name evidence="5" type="primary">lutR_4</name>
    <name evidence="5" type="ORF">NCTC10821_01980</name>
</gene>
<dbReference type="PANTHER" id="PTHR43537:SF44">
    <property type="entry name" value="GNTR FAMILY REGULATORY PROTEIN"/>
    <property type="match status" value="1"/>
</dbReference>
<dbReference type="InterPro" id="IPR036388">
    <property type="entry name" value="WH-like_DNA-bd_sf"/>
</dbReference>
<dbReference type="InterPro" id="IPR011711">
    <property type="entry name" value="GntR_C"/>
</dbReference>
<dbReference type="Proteomes" id="UP000254978">
    <property type="component" value="Unassembled WGS sequence"/>
</dbReference>
<dbReference type="SUPFAM" id="SSF48008">
    <property type="entry name" value="GntR ligand-binding domain-like"/>
    <property type="match status" value="1"/>
</dbReference>
<dbReference type="PROSITE" id="PS50949">
    <property type="entry name" value="HTH_GNTR"/>
    <property type="match status" value="1"/>
</dbReference>
<name>A0A378TE62_9MYCO</name>
<dbReference type="SMART" id="SM00895">
    <property type="entry name" value="FCD"/>
    <property type="match status" value="1"/>
</dbReference>
<dbReference type="PANTHER" id="PTHR43537">
    <property type="entry name" value="TRANSCRIPTIONAL REGULATOR, GNTR FAMILY"/>
    <property type="match status" value="1"/>
</dbReference>
<dbReference type="Pfam" id="PF00392">
    <property type="entry name" value="GntR"/>
    <property type="match status" value="1"/>
</dbReference>
<evidence type="ECO:0000313" key="5">
    <source>
        <dbReference type="EMBL" id="STZ58467.1"/>
    </source>
</evidence>
<dbReference type="GO" id="GO:0003700">
    <property type="term" value="F:DNA-binding transcription factor activity"/>
    <property type="evidence" value="ECO:0007669"/>
    <property type="project" value="InterPro"/>
</dbReference>
<reference evidence="5 6" key="1">
    <citation type="submission" date="2018-06" db="EMBL/GenBank/DDBJ databases">
        <authorList>
            <consortium name="Pathogen Informatics"/>
            <person name="Doyle S."/>
        </authorList>
    </citation>
    <scope>NUCLEOTIDE SEQUENCE [LARGE SCALE GENOMIC DNA]</scope>
    <source>
        <strain evidence="5 6">NCTC10821</strain>
    </source>
</reference>
<organism evidence="5 6">
    <name type="scientific">Mycolicibacterium tokaiense</name>
    <dbReference type="NCBI Taxonomy" id="39695"/>
    <lineage>
        <taxon>Bacteria</taxon>
        <taxon>Bacillati</taxon>
        <taxon>Actinomycetota</taxon>
        <taxon>Actinomycetes</taxon>
        <taxon>Mycobacteriales</taxon>
        <taxon>Mycobacteriaceae</taxon>
        <taxon>Mycolicibacterium</taxon>
    </lineage>
</organism>
<keyword evidence="3" id="KW-0804">Transcription</keyword>
<evidence type="ECO:0000256" key="2">
    <source>
        <dbReference type="ARBA" id="ARBA00023125"/>
    </source>
</evidence>
<dbReference type="Pfam" id="PF07729">
    <property type="entry name" value="FCD"/>
    <property type="match status" value="1"/>
</dbReference>
<keyword evidence="6" id="KW-1185">Reference proteome</keyword>
<evidence type="ECO:0000313" key="6">
    <source>
        <dbReference type="Proteomes" id="UP000254978"/>
    </source>
</evidence>
<protein>
    <submittedName>
        <fullName evidence="5">GntR family transcriptional regulator</fullName>
    </submittedName>
</protein>
<evidence type="ECO:0000256" key="1">
    <source>
        <dbReference type="ARBA" id="ARBA00023015"/>
    </source>
</evidence>
<dbReference type="InterPro" id="IPR000524">
    <property type="entry name" value="Tscrpt_reg_HTH_GntR"/>
</dbReference>
<dbReference type="GO" id="GO:0003677">
    <property type="term" value="F:DNA binding"/>
    <property type="evidence" value="ECO:0007669"/>
    <property type="project" value="UniProtKB-KW"/>
</dbReference>
<dbReference type="EMBL" id="UGQT01000001">
    <property type="protein sequence ID" value="STZ58467.1"/>
    <property type="molecule type" value="Genomic_DNA"/>
</dbReference>
<sequence length="201" mass="22394">MPSVQDYLDQQVRSGALMPGARVPTERALAALLGRSRHDIRNQLQVLESLGRVTRQVGRGTFLAEVAVVSPAELIEARAAWEPELLALVAVAATADDFAEIRRCLENGDAATTHEDVLFWDLAFHRALALSTHNPVVAALHDMVEDNRRRLTHCTLEDRTADRREHREIADAVFDRDPAGARAAMQRHLQTVRRRMLSGLP</sequence>
<dbReference type="CDD" id="cd07377">
    <property type="entry name" value="WHTH_GntR"/>
    <property type="match status" value="1"/>
</dbReference>
<dbReference type="RefSeq" id="WP_115278286.1">
    <property type="nucleotide sequence ID" value="NZ_AP022600.1"/>
</dbReference>
<keyword evidence="1" id="KW-0805">Transcription regulation</keyword>
<evidence type="ECO:0000259" key="4">
    <source>
        <dbReference type="PROSITE" id="PS50949"/>
    </source>
</evidence>
<dbReference type="InterPro" id="IPR036390">
    <property type="entry name" value="WH_DNA-bd_sf"/>
</dbReference>
<keyword evidence="2" id="KW-0238">DNA-binding</keyword>
<dbReference type="AlphaFoldDB" id="A0A378TE62"/>
<dbReference type="OrthoDB" id="3571145at2"/>
<dbReference type="InterPro" id="IPR008920">
    <property type="entry name" value="TF_FadR/GntR_C"/>
</dbReference>
<dbReference type="SMART" id="SM00345">
    <property type="entry name" value="HTH_GNTR"/>
    <property type="match status" value="1"/>
</dbReference>
<evidence type="ECO:0000256" key="3">
    <source>
        <dbReference type="ARBA" id="ARBA00023163"/>
    </source>
</evidence>
<dbReference type="Gene3D" id="1.10.10.10">
    <property type="entry name" value="Winged helix-like DNA-binding domain superfamily/Winged helix DNA-binding domain"/>
    <property type="match status" value="1"/>
</dbReference>
<dbReference type="SUPFAM" id="SSF46785">
    <property type="entry name" value="Winged helix' DNA-binding domain"/>
    <property type="match status" value="1"/>
</dbReference>
<proteinExistence type="predicted"/>
<dbReference type="Gene3D" id="1.20.120.530">
    <property type="entry name" value="GntR ligand-binding domain-like"/>
    <property type="match status" value="1"/>
</dbReference>